<dbReference type="InterPro" id="IPR050287">
    <property type="entry name" value="MTA/SAH_deaminase"/>
</dbReference>
<evidence type="ECO:0000256" key="1">
    <source>
        <dbReference type="ARBA" id="ARBA00022801"/>
    </source>
</evidence>
<dbReference type="InterPro" id="IPR006680">
    <property type="entry name" value="Amidohydro-rel"/>
</dbReference>
<feature type="domain" description="Amidohydrolase-related" evidence="2">
    <location>
        <begin position="63"/>
        <end position="421"/>
    </location>
</feature>
<dbReference type="SUPFAM" id="SSF51338">
    <property type="entry name" value="Composite domain of metallo-dependent hydrolases"/>
    <property type="match status" value="1"/>
</dbReference>
<evidence type="ECO:0000313" key="4">
    <source>
        <dbReference type="Proteomes" id="UP000570361"/>
    </source>
</evidence>
<dbReference type="EMBL" id="JACHXK010000004">
    <property type="protein sequence ID" value="MBB3110272.1"/>
    <property type="molecule type" value="Genomic_DNA"/>
</dbReference>
<organism evidence="3 4">
    <name type="scientific">Paenibacillus phyllosphaerae</name>
    <dbReference type="NCBI Taxonomy" id="274593"/>
    <lineage>
        <taxon>Bacteria</taxon>
        <taxon>Bacillati</taxon>
        <taxon>Bacillota</taxon>
        <taxon>Bacilli</taxon>
        <taxon>Bacillales</taxon>
        <taxon>Paenibacillaceae</taxon>
        <taxon>Paenibacillus</taxon>
    </lineage>
</organism>
<keyword evidence="4" id="KW-1185">Reference proteome</keyword>
<evidence type="ECO:0000313" key="3">
    <source>
        <dbReference type="EMBL" id="MBB3110272.1"/>
    </source>
</evidence>
<protein>
    <submittedName>
        <fullName evidence="3">5-methylthioadenosine/S-adenosylhomocysteine deaminase</fullName>
        <ecNumber evidence="3">3.5.4.28</ecNumber>
        <ecNumber evidence="3">3.5.4.31</ecNumber>
    </submittedName>
</protein>
<evidence type="ECO:0000259" key="2">
    <source>
        <dbReference type="Pfam" id="PF01979"/>
    </source>
</evidence>
<dbReference type="EC" id="3.5.4.28" evidence="3"/>
<keyword evidence="1 3" id="KW-0378">Hydrolase</keyword>
<dbReference type="Proteomes" id="UP000570361">
    <property type="component" value="Unassembled WGS sequence"/>
</dbReference>
<dbReference type="SUPFAM" id="SSF51556">
    <property type="entry name" value="Metallo-dependent hydrolases"/>
    <property type="match status" value="1"/>
</dbReference>
<name>A0A7W5AX30_9BACL</name>
<dbReference type="RefSeq" id="WP_343060500.1">
    <property type="nucleotide sequence ID" value="NZ_JACHXK010000004.1"/>
</dbReference>
<dbReference type="Gene3D" id="2.30.40.10">
    <property type="entry name" value="Urease, subunit C, domain 1"/>
    <property type="match status" value="1"/>
</dbReference>
<dbReference type="Pfam" id="PF01979">
    <property type="entry name" value="Amidohydro_1"/>
    <property type="match status" value="1"/>
</dbReference>
<dbReference type="Gene3D" id="3.20.20.140">
    <property type="entry name" value="Metal-dependent hydrolases"/>
    <property type="match status" value="1"/>
</dbReference>
<dbReference type="PANTHER" id="PTHR43794:SF11">
    <property type="entry name" value="AMIDOHYDROLASE-RELATED DOMAIN-CONTAINING PROTEIN"/>
    <property type="match status" value="1"/>
</dbReference>
<proteinExistence type="predicted"/>
<accession>A0A7W5AX30</accession>
<dbReference type="InterPro" id="IPR032466">
    <property type="entry name" value="Metal_Hydrolase"/>
</dbReference>
<dbReference type="CDD" id="cd01298">
    <property type="entry name" value="ATZ_TRZ_like"/>
    <property type="match status" value="1"/>
</dbReference>
<reference evidence="3 4" key="1">
    <citation type="submission" date="2020-08" db="EMBL/GenBank/DDBJ databases">
        <title>Genomic Encyclopedia of Type Strains, Phase III (KMG-III): the genomes of soil and plant-associated and newly described type strains.</title>
        <authorList>
            <person name="Whitman W."/>
        </authorList>
    </citation>
    <scope>NUCLEOTIDE SEQUENCE [LARGE SCALE GENOMIC DNA]</scope>
    <source>
        <strain evidence="3 4">CECT 5862</strain>
    </source>
</reference>
<dbReference type="InterPro" id="IPR011059">
    <property type="entry name" value="Metal-dep_hydrolase_composite"/>
</dbReference>
<gene>
    <name evidence="3" type="ORF">FHS18_002339</name>
</gene>
<dbReference type="PANTHER" id="PTHR43794">
    <property type="entry name" value="AMINOHYDROLASE SSNA-RELATED"/>
    <property type="match status" value="1"/>
</dbReference>
<sequence>MSTTLIYNGVVLTMDADRQVYHPGYIRIEQERIAEVGPWHSGAENQAMIDKADRVIDAKGMAVMPGLINGHTHLFQTFLRGVSDDMKLSDWLRQIIWPGSLAMEAEDFYLAALIGCIENLKSGATYIMDHHYVHTDTANTDGVLKAMMATGIRGQLARGGVDLSYEPRLRETEEEIFSRTEALLDSWQGEASGRIEIGMGPLNLYGCSWGFLEKAAQFSQDRKLITHIHVAETSDQIDNTLGRFGLRNLEVVEAVGLLGPRTQVVHGIWLDDSELELLAKNQASVIHCPVSNMYLASGVARVPEMRRMGINVALGTDGPGSNNCQDNLEVLKFTACLHKVNQLDSTLLPPMEVLEMATLGGAKAMGRETELGSIEQGKLADIVIIDMQKAHIAPIHRYSSALVYNANGNDVHTVLVHGRVVVEKGRCTLIDEEEIIRRAQARVDAMRERLSQHYPVFRIRD</sequence>
<dbReference type="GO" id="GO:0090614">
    <property type="term" value="F:5'-methylthioadenosine deaminase activity"/>
    <property type="evidence" value="ECO:0007669"/>
    <property type="project" value="UniProtKB-EC"/>
</dbReference>
<comment type="caution">
    <text evidence="3">The sequence shown here is derived from an EMBL/GenBank/DDBJ whole genome shotgun (WGS) entry which is preliminary data.</text>
</comment>
<dbReference type="GO" id="GO:0050270">
    <property type="term" value="F:S-adenosylhomocysteine deaminase activity"/>
    <property type="evidence" value="ECO:0007669"/>
    <property type="project" value="UniProtKB-EC"/>
</dbReference>
<dbReference type="AlphaFoldDB" id="A0A7W5AX30"/>
<dbReference type="EC" id="3.5.4.31" evidence="3"/>